<feature type="region of interest" description="Disordered" evidence="1">
    <location>
        <begin position="63"/>
        <end position="97"/>
    </location>
</feature>
<protein>
    <submittedName>
        <fullName evidence="2">RNA polymerase-binding protein RbpA</fullName>
    </submittedName>
</protein>
<reference evidence="3" key="1">
    <citation type="journal article" date="2019" name="Int. J. Syst. Evol. Microbiol.">
        <title>The Global Catalogue of Microorganisms (GCM) 10K type strain sequencing project: providing services to taxonomists for standard genome sequencing and annotation.</title>
        <authorList>
            <consortium name="The Broad Institute Genomics Platform"/>
            <consortium name="The Broad Institute Genome Sequencing Center for Infectious Disease"/>
            <person name="Wu L."/>
            <person name="Ma J."/>
        </authorList>
    </citation>
    <scope>NUCLEOTIDE SEQUENCE [LARGE SCALE GENOMIC DNA]</scope>
    <source>
        <strain evidence="3">JCM 31486</strain>
    </source>
</reference>
<keyword evidence="3" id="KW-1185">Reference proteome</keyword>
<dbReference type="EMBL" id="JBHTIS010000109">
    <property type="protein sequence ID" value="MFD1044716.1"/>
    <property type="molecule type" value="Genomic_DNA"/>
</dbReference>
<dbReference type="Proteomes" id="UP001597045">
    <property type="component" value="Unassembled WGS sequence"/>
</dbReference>
<dbReference type="Gene3D" id="2.20.28.270">
    <property type="entry name" value="RNA polymerase-binding protein A"/>
    <property type="match status" value="1"/>
</dbReference>
<comment type="caution">
    <text evidence="2">The sequence shown here is derived from an EMBL/GenBank/DDBJ whole genome shotgun (WGS) entry which is preliminary data.</text>
</comment>
<dbReference type="InterPro" id="IPR038638">
    <property type="entry name" value="RbpA_sf"/>
</dbReference>
<gene>
    <name evidence="2" type="ORF">ACFQ1S_03465</name>
</gene>
<name>A0ABW3M208_9PSEU</name>
<sequence length="97" mass="10628">MAPRPQSIEQEGAPLVPRRIIRYRCPRNHEFPLPFAFGADLPKVWRCPKHGVDGYCLEASQTQGELTKASQGRPPKNSDTLGDAAGASNDPRATRSS</sequence>
<organism evidence="2 3">
    <name type="scientific">Kibdelosporangium lantanae</name>
    <dbReference type="NCBI Taxonomy" id="1497396"/>
    <lineage>
        <taxon>Bacteria</taxon>
        <taxon>Bacillati</taxon>
        <taxon>Actinomycetota</taxon>
        <taxon>Actinomycetes</taxon>
        <taxon>Pseudonocardiales</taxon>
        <taxon>Pseudonocardiaceae</taxon>
        <taxon>Kibdelosporangium</taxon>
    </lineage>
</organism>
<evidence type="ECO:0000313" key="2">
    <source>
        <dbReference type="EMBL" id="MFD1044716.1"/>
    </source>
</evidence>
<dbReference type="InterPro" id="IPR025182">
    <property type="entry name" value="RNApol-bd_RbpA"/>
</dbReference>
<proteinExistence type="predicted"/>
<evidence type="ECO:0000256" key="1">
    <source>
        <dbReference type="SAM" id="MobiDB-lite"/>
    </source>
</evidence>
<dbReference type="Pfam" id="PF13397">
    <property type="entry name" value="RbpA"/>
    <property type="match status" value="1"/>
</dbReference>
<evidence type="ECO:0000313" key="3">
    <source>
        <dbReference type="Proteomes" id="UP001597045"/>
    </source>
</evidence>
<accession>A0ABW3M208</accession>